<dbReference type="PANTHER" id="PTHR43527">
    <property type="entry name" value="4-DIPHOSPHOCYTIDYL-2-C-METHYL-D-ERYTHRITOL KINASE, CHLOROPLASTIC"/>
    <property type="match status" value="1"/>
</dbReference>
<evidence type="ECO:0000256" key="3">
    <source>
        <dbReference type="ARBA" id="ARBA00022679"/>
    </source>
</evidence>
<feature type="domain" description="GHMP kinase C-terminal" evidence="9">
    <location>
        <begin position="268"/>
        <end position="328"/>
    </location>
</feature>
<dbReference type="PANTHER" id="PTHR43527:SF2">
    <property type="entry name" value="4-DIPHOSPHOCYTIDYL-2-C-METHYL-D-ERYTHRITOL KINASE, CHLOROPLASTIC"/>
    <property type="match status" value="1"/>
</dbReference>
<dbReference type="Pfam" id="PF00288">
    <property type="entry name" value="GHMP_kinases_N"/>
    <property type="match status" value="1"/>
</dbReference>
<keyword evidence="4" id="KW-0547">Nucleotide-binding</keyword>
<dbReference type="InterPro" id="IPR014721">
    <property type="entry name" value="Ribsml_uS5_D2-typ_fold_subgr"/>
</dbReference>
<dbReference type="InParanoid" id="A0A1X7U4W7"/>
<organism evidence="10">
    <name type="scientific">Amphimedon queenslandica</name>
    <name type="common">Sponge</name>
    <dbReference type="NCBI Taxonomy" id="400682"/>
    <lineage>
        <taxon>Eukaryota</taxon>
        <taxon>Metazoa</taxon>
        <taxon>Porifera</taxon>
        <taxon>Demospongiae</taxon>
        <taxon>Heteroscleromorpha</taxon>
        <taxon>Haplosclerida</taxon>
        <taxon>Niphatidae</taxon>
        <taxon>Amphimedon</taxon>
    </lineage>
</organism>
<dbReference type="SUPFAM" id="SSF54211">
    <property type="entry name" value="Ribosomal protein S5 domain 2-like"/>
    <property type="match status" value="1"/>
</dbReference>
<evidence type="ECO:0000256" key="5">
    <source>
        <dbReference type="ARBA" id="ARBA00022777"/>
    </source>
</evidence>
<dbReference type="Gene3D" id="3.30.230.10">
    <property type="match status" value="1"/>
</dbReference>
<keyword evidence="5" id="KW-0418">Kinase</keyword>
<feature type="domain" description="GHMP kinase N-terminal" evidence="8">
    <location>
        <begin position="84"/>
        <end position="156"/>
    </location>
</feature>
<dbReference type="GO" id="GO:0005524">
    <property type="term" value="F:ATP binding"/>
    <property type="evidence" value="ECO:0007669"/>
    <property type="project" value="UniProtKB-KW"/>
</dbReference>
<proteinExistence type="inferred from homology"/>
<dbReference type="PIRSF" id="PIRSF010376">
    <property type="entry name" value="IspE"/>
    <property type="match status" value="1"/>
</dbReference>
<accession>A0A1X7U4W7</accession>
<evidence type="ECO:0000313" key="10">
    <source>
        <dbReference type="EnsemblMetazoa" id="Aqu2.1.22579_001"/>
    </source>
</evidence>
<evidence type="ECO:0000256" key="2">
    <source>
        <dbReference type="ARBA" id="ARBA00012052"/>
    </source>
</evidence>
<dbReference type="InterPro" id="IPR020568">
    <property type="entry name" value="Ribosomal_Su5_D2-typ_SF"/>
</dbReference>
<evidence type="ECO:0000259" key="9">
    <source>
        <dbReference type="Pfam" id="PF08544"/>
    </source>
</evidence>
<dbReference type="InterPro" id="IPR004424">
    <property type="entry name" value="IspE"/>
</dbReference>
<keyword evidence="6" id="KW-0067">ATP-binding</keyword>
<dbReference type="EnsemblMetazoa" id="Aqu2.1.22579_001">
    <property type="protein sequence ID" value="Aqu2.1.22579_001"/>
    <property type="gene ID" value="Aqu2.1.22579"/>
</dbReference>
<dbReference type="GO" id="GO:0016114">
    <property type="term" value="P:terpenoid biosynthetic process"/>
    <property type="evidence" value="ECO:0007669"/>
    <property type="project" value="InterPro"/>
</dbReference>
<dbReference type="Gene3D" id="3.30.70.890">
    <property type="entry name" value="GHMP kinase, C-terminal domain"/>
    <property type="match status" value="1"/>
</dbReference>
<dbReference type="HAMAP" id="MF_00061">
    <property type="entry name" value="IspE"/>
    <property type="match status" value="1"/>
</dbReference>
<dbReference type="AlphaFoldDB" id="A0A1X7U4W7"/>
<dbReference type="GO" id="GO:0050515">
    <property type="term" value="F:4-(cytidine 5'-diphospho)-2-C-methyl-D-erythritol kinase activity"/>
    <property type="evidence" value="ECO:0007669"/>
    <property type="project" value="UniProtKB-EC"/>
</dbReference>
<protein>
    <recommendedName>
        <fullName evidence="2">4-(cytidine 5'-diphospho)-2-C-methyl-D-erythritol kinase</fullName>
        <ecNumber evidence="2">2.7.1.148</ecNumber>
    </recommendedName>
    <alternativeName>
        <fullName evidence="7">4-(cytidine-5'-diphospho)-2-C-methyl-D-erythritol kinase</fullName>
    </alternativeName>
</protein>
<evidence type="ECO:0000259" key="8">
    <source>
        <dbReference type="Pfam" id="PF00288"/>
    </source>
</evidence>
<dbReference type="SUPFAM" id="SSF55060">
    <property type="entry name" value="GHMP Kinase, C-terminal domain"/>
    <property type="match status" value="1"/>
</dbReference>
<name>A0A1X7U4W7_AMPQE</name>
<dbReference type="InterPro" id="IPR013750">
    <property type="entry name" value="GHMP_kinase_C_dom"/>
</dbReference>
<dbReference type="eggNOG" id="ENOG502RTMV">
    <property type="taxonomic scope" value="Eukaryota"/>
</dbReference>
<keyword evidence="3" id="KW-0808">Transferase</keyword>
<dbReference type="InterPro" id="IPR036554">
    <property type="entry name" value="GHMP_kinase_C_sf"/>
</dbReference>
<dbReference type="STRING" id="400682.A0A1X7U4W7"/>
<evidence type="ECO:0000256" key="7">
    <source>
        <dbReference type="ARBA" id="ARBA00032554"/>
    </source>
</evidence>
<evidence type="ECO:0000256" key="4">
    <source>
        <dbReference type="ARBA" id="ARBA00022741"/>
    </source>
</evidence>
<dbReference type="EC" id="2.7.1.148" evidence="2"/>
<evidence type="ECO:0000256" key="6">
    <source>
        <dbReference type="ARBA" id="ARBA00022840"/>
    </source>
</evidence>
<dbReference type="InterPro" id="IPR006204">
    <property type="entry name" value="GHMP_kinase_N_dom"/>
</dbReference>
<comment type="similarity">
    <text evidence="1">Belongs to the GHMP kinase family. IspE subfamily.</text>
</comment>
<evidence type="ECO:0000256" key="1">
    <source>
        <dbReference type="ARBA" id="ARBA00009684"/>
    </source>
</evidence>
<reference evidence="10" key="1">
    <citation type="submission" date="2017-05" db="UniProtKB">
        <authorList>
            <consortium name="EnsemblMetazoa"/>
        </authorList>
    </citation>
    <scope>IDENTIFICATION</scope>
</reference>
<dbReference type="Pfam" id="PF08544">
    <property type="entry name" value="GHMP_kinases_C"/>
    <property type="match status" value="1"/>
</dbReference>
<sequence length="339" mass="37445">MTKVSETKISLENPKEFRCRSFAKINLCLHIVGKRNGYHELNMILSLLKLADDIAISRSANGKHTVEFTGKYASKHIDSQDNSIITSLSYLEQNAGMRGKYRVQVDKNIPVGSGMGGGSTNAAAVILAINKIETLMMSKEQMVDCASQIGTDAVACLKMIRELDASLKLLEPQSCDHRYALEQQNKMHGFLANEIETEIYPIEMDCRDWIIVLVSPNIHSSAGDAYRKFASGFKGSDPFIPSLNDKESIIDFSRKLRCDLDFLSSLTNDLTIPVANLIPEISDILDVLLQQDGCKISRMTGSGSTCFGIFTDPISAEKASQSLKSTLPNTYDIFITEIL</sequence>